<gene>
    <name evidence="4" type="ORF">PghCCS26_59460</name>
</gene>
<accession>A0ABQ6NUQ1</accession>
<evidence type="ECO:0000256" key="1">
    <source>
        <dbReference type="SAM" id="Phobius"/>
    </source>
</evidence>
<dbReference type="InterPro" id="IPR040680">
    <property type="entry name" value="DUF5643"/>
</dbReference>
<name>A0ABQ6NUQ1_9BACL</name>
<dbReference type="Gene3D" id="2.60.40.1630">
    <property type="entry name" value="bacillus anthracis domain"/>
    <property type="match status" value="1"/>
</dbReference>
<evidence type="ECO:0000259" key="3">
    <source>
        <dbReference type="Pfam" id="PF18705"/>
    </source>
</evidence>
<keyword evidence="1" id="KW-0812">Transmembrane</keyword>
<protein>
    <recommendedName>
        <fullName evidence="6">DUF4179 domain-containing protein</fullName>
    </recommendedName>
</protein>
<evidence type="ECO:0000313" key="5">
    <source>
        <dbReference type="Proteomes" id="UP001285921"/>
    </source>
</evidence>
<feature type="domain" description="DUF4179" evidence="2">
    <location>
        <begin position="54"/>
        <end position="146"/>
    </location>
</feature>
<evidence type="ECO:0000313" key="4">
    <source>
        <dbReference type="EMBL" id="GMK48816.1"/>
    </source>
</evidence>
<keyword evidence="1" id="KW-0472">Membrane</keyword>
<dbReference type="Pfam" id="PF13786">
    <property type="entry name" value="DUF4179"/>
    <property type="match status" value="1"/>
</dbReference>
<dbReference type="Proteomes" id="UP001285921">
    <property type="component" value="Unassembled WGS sequence"/>
</dbReference>
<feature type="domain" description="DUF5643" evidence="3">
    <location>
        <begin position="240"/>
        <end position="345"/>
    </location>
</feature>
<dbReference type="EMBL" id="BTCL01000036">
    <property type="protein sequence ID" value="GMK48816.1"/>
    <property type="molecule type" value="Genomic_DNA"/>
</dbReference>
<comment type="caution">
    <text evidence="4">The sequence shown here is derived from an EMBL/GenBank/DDBJ whole genome shotgun (WGS) entry which is preliminary data.</text>
</comment>
<sequence>MSGNKPELEQGMDQLLQEDKAAVQRILNQASDESFAAAVRIGVQKGRQQLKRRKRSRLTLQMATAAACILVLLTACIRVSPAFAELMREIPGLNGVVEMIKGDRTLTSALNHEFLQPVNKSISKNGWTLTFDGIMADQQRIVIFYTKEGPNVNTDIRPSDFKITDQNGKEVIGLINWGPYISGVTESEVNDKTEVHERMDITLSNGMVMPDEIKFSMKHDEDWLEIDVTVDHKRFEEMVEEISINRTFEVSGQRFTLERALITPLQASLTIRREPNEKMRANQFIKMALVDEKGHRWETKGGFGMLDDGTTTLTFQSNYFERPKHLSLVADGLLLSPKGQKFVINTVTGQTLETPDDNIRLKSVHSDLEGVHLTIEASHLDNMEIGYGYWLLEYKGKFSDLSGGIYTIQDYTGGSTMGDGSRSEGTYEAYYTIPNKPYKQPLTFELYQYPGYVEQPVNVAIK</sequence>
<dbReference type="RefSeq" id="WP_317982263.1">
    <property type="nucleotide sequence ID" value="NZ_BTCL01000036.1"/>
</dbReference>
<dbReference type="InterPro" id="IPR025436">
    <property type="entry name" value="DUF4179"/>
</dbReference>
<keyword evidence="1" id="KW-1133">Transmembrane helix</keyword>
<keyword evidence="5" id="KW-1185">Reference proteome</keyword>
<evidence type="ECO:0000259" key="2">
    <source>
        <dbReference type="Pfam" id="PF13786"/>
    </source>
</evidence>
<proteinExistence type="predicted"/>
<reference evidence="4 5" key="1">
    <citation type="submission" date="2023-05" db="EMBL/GenBank/DDBJ databases">
        <title>Draft genome of Paenibacillus sp. CCS26.</title>
        <authorList>
            <person name="Akita H."/>
            <person name="Shinto Y."/>
            <person name="Kimura Z."/>
        </authorList>
    </citation>
    <scope>NUCLEOTIDE SEQUENCE [LARGE SCALE GENOMIC DNA]</scope>
    <source>
        <strain evidence="4 5">CCS26</strain>
    </source>
</reference>
<organism evidence="4 5">
    <name type="scientific">Paenibacillus glycanilyticus</name>
    <dbReference type="NCBI Taxonomy" id="126569"/>
    <lineage>
        <taxon>Bacteria</taxon>
        <taxon>Bacillati</taxon>
        <taxon>Bacillota</taxon>
        <taxon>Bacilli</taxon>
        <taxon>Bacillales</taxon>
        <taxon>Paenibacillaceae</taxon>
        <taxon>Paenibacillus</taxon>
    </lineage>
</organism>
<evidence type="ECO:0008006" key="6">
    <source>
        <dbReference type="Google" id="ProtNLM"/>
    </source>
</evidence>
<feature type="transmembrane region" description="Helical" evidence="1">
    <location>
        <begin position="58"/>
        <end position="80"/>
    </location>
</feature>
<dbReference type="Pfam" id="PF18705">
    <property type="entry name" value="DUF5643"/>
    <property type="match status" value="1"/>
</dbReference>